<organism evidence="1 2">
    <name type="scientific">Solanum tuberosum</name>
    <name type="common">Potato</name>
    <dbReference type="NCBI Taxonomy" id="4113"/>
    <lineage>
        <taxon>Eukaryota</taxon>
        <taxon>Viridiplantae</taxon>
        <taxon>Streptophyta</taxon>
        <taxon>Embryophyta</taxon>
        <taxon>Tracheophyta</taxon>
        <taxon>Spermatophyta</taxon>
        <taxon>Magnoliopsida</taxon>
        <taxon>eudicotyledons</taxon>
        <taxon>Gunneridae</taxon>
        <taxon>Pentapetalae</taxon>
        <taxon>asterids</taxon>
        <taxon>lamiids</taxon>
        <taxon>Solanales</taxon>
        <taxon>Solanaceae</taxon>
        <taxon>Solanoideae</taxon>
        <taxon>Solaneae</taxon>
        <taxon>Solanum</taxon>
    </lineage>
</organism>
<dbReference type="Proteomes" id="UP000826656">
    <property type="component" value="Unassembled WGS sequence"/>
</dbReference>
<name>A0ABQ7WFV5_SOLTU</name>
<evidence type="ECO:0000313" key="2">
    <source>
        <dbReference type="Proteomes" id="UP000826656"/>
    </source>
</evidence>
<sequence length="161" mass="18412">MGEKAVERHENISTNNSFNVFNQHEHDEAAIMEEGLIHNKEKGGKWIVGDNTTLATSAQGKGSDHNNVSRREIVKQNVQSNAYHIVLRDSKPEHYDEIMDARNEVMDKGYTTQITLIDTTHGENEALDTQNVLEHATYHIPMHIVDPILDDIHLNIQIRFY</sequence>
<protein>
    <submittedName>
        <fullName evidence="1">Uncharacterized protein</fullName>
    </submittedName>
</protein>
<gene>
    <name evidence="1" type="ORF">KY290_005302</name>
</gene>
<evidence type="ECO:0000313" key="1">
    <source>
        <dbReference type="EMBL" id="KAH0778875.1"/>
    </source>
</evidence>
<dbReference type="EMBL" id="JAIVGD010000002">
    <property type="protein sequence ID" value="KAH0778875.1"/>
    <property type="molecule type" value="Genomic_DNA"/>
</dbReference>
<proteinExistence type="predicted"/>
<comment type="caution">
    <text evidence="1">The sequence shown here is derived from an EMBL/GenBank/DDBJ whole genome shotgun (WGS) entry which is preliminary data.</text>
</comment>
<keyword evidence="2" id="KW-1185">Reference proteome</keyword>
<reference evidence="1 2" key="1">
    <citation type="journal article" date="2021" name="bioRxiv">
        <title>Chromosome-scale and haplotype-resolved genome assembly of a tetraploid potato cultivar.</title>
        <authorList>
            <person name="Sun H."/>
            <person name="Jiao W.-B."/>
            <person name="Krause K."/>
            <person name="Campoy J.A."/>
            <person name="Goel M."/>
            <person name="Folz-Donahue K."/>
            <person name="Kukat C."/>
            <person name="Huettel B."/>
            <person name="Schneeberger K."/>
        </authorList>
    </citation>
    <scope>NUCLEOTIDE SEQUENCE [LARGE SCALE GENOMIC DNA]</scope>
    <source>
        <strain evidence="1">SolTubOtavaFocal</strain>
        <tissue evidence="1">Leaves</tissue>
    </source>
</reference>
<accession>A0ABQ7WFV5</accession>